<evidence type="ECO:0000313" key="1">
    <source>
        <dbReference type="EMBL" id="GFN76581.1"/>
    </source>
</evidence>
<dbReference type="AlphaFoldDB" id="A0AAV3Y3C8"/>
<proteinExistence type="predicted"/>
<keyword evidence="2" id="KW-1185">Reference proteome</keyword>
<comment type="caution">
    <text evidence="1">The sequence shown here is derived from an EMBL/GenBank/DDBJ whole genome shotgun (WGS) entry which is preliminary data.</text>
</comment>
<protein>
    <submittedName>
        <fullName evidence="1">Uncharacterized protein</fullName>
    </submittedName>
</protein>
<gene>
    <name evidence="1" type="ORF">PoB_000308700</name>
</gene>
<accession>A0AAV3Y3C8</accession>
<dbReference type="Proteomes" id="UP000735302">
    <property type="component" value="Unassembled WGS sequence"/>
</dbReference>
<reference evidence="1 2" key="1">
    <citation type="journal article" date="2021" name="Elife">
        <title>Chloroplast acquisition without the gene transfer in kleptoplastic sea slugs, Plakobranchus ocellatus.</title>
        <authorList>
            <person name="Maeda T."/>
            <person name="Takahashi S."/>
            <person name="Yoshida T."/>
            <person name="Shimamura S."/>
            <person name="Takaki Y."/>
            <person name="Nagai Y."/>
            <person name="Toyoda A."/>
            <person name="Suzuki Y."/>
            <person name="Arimoto A."/>
            <person name="Ishii H."/>
            <person name="Satoh N."/>
            <person name="Nishiyama T."/>
            <person name="Hasebe M."/>
            <person name="Maruyama T."/>
            <person name="Minagawa J."/>
            <person name="Obokata J."/>
            <person name="Shigenobu S."/>
        </authorList>
    </citation>
    <scope>NUCLEOTIDE SEQUENCE [LARGE SCALE GENOMIC DNA]</scope>
</reference>
<name>A0AAV3Y3C8_9GAST</name>
<evidence type="ECO:0000313" key="2">
    <source>
        <dbReference type="Proteomes" id="UP000735302"/>
    </source>
</evidence>
<dbReference type="EMBL" id="BLXT01000403">
    <property type="protein sequence ID" value="GFN76581.1"/>
    <property type="molecule type" value="Genomic_DNA"/>
</dbReference>
<organism evidence="1 2">
    <name type="scientific">Plakobranchus ocellatus</name>
    <dbReference type="NCBI Taxonomy" id="259542"/>
    <lineage>
        <taxon>Eukaryota</taxon>
        <taxon>Metazoa</taxon>
        <taxon>Spiralia</taxon>
        <taxon>Lophotrochozoa</taxon>
        <taxon>Mollusca</taxon>
        <taxon>Gastropoda</taxon>
        <taxon>Heterobranchia</taxon>
        <taxon>Euthyneura</taxon>
        <taxon>Panpulmonata</taxon>
        <taxon>Sacoglossa</taxon>
        <taxon>Placobranchoidea</taxon>
        <taxon>Plakobranchidae</taxon>
        <taxon>Plakobranchus</taxon>
    </lineage>
</organism>
<sequence>MCTFPISLKLSSLMDETDKPTRHQNLSPGSSSVFDPYLVSLSHWNTFATRPRVLIRHNGIYNSHLQLLTPVESSLAQLIRDHIFHTQKKLHNVSWKSQVVD</sequence>